<dbReference type="InterPro" id="IPR050925">
    <property type="entry name" value="Rhomboid_protease_S54"/>
</dbReference>
<dbReference type="RefSeq" id="WP_057771564.1">
    <property type="nucleotide sequence ID" value="NZ_CP042593.1"/>
</dbReference>
<accession>A0A5B8Z686</accession>
<dbReference type="SMART" id="SM00028">
    <property type="entry name" value="TPR"/>
    <property type="match status" value="2"/>
</dbReference>
<comment type="similarity">
    <text evidence="2">Belongs to the peptidase S54 family.</text>
</comment>
<evidence type="ECO:0000256" key="8">
    <source>
        <dbReference type="SAM" id="Phobius"/>
    </source>
</evidence>
<dbReference type="SUPFAM" id="SSF144091">
    <property type="entry name" value="Rhomboid-like"/>
    <property type="match status" value="1"/>
</dbReference>
<evidence type="ECO:0000256" key="4">
    <source>
        <dbReference type="ARBA" id="ARBA00022801"/>
    </source>
</evidence>
<dbReference type="GO" id="GO:0004252">
    <property type="term" value="F:serine-type endopeptidase activity"/>
    <property type="evidence" value="ECO:0007669"/>
    <property type="project" value="InterPro"/>
</dbReference>
<feature type="domain" description="Peptidase S54 rhomboid" evidence="9">
    <location>
        <begin position="226"/>
        <end position="359"/>
    </location>
</feature>
<dbReference type="EMBL" id="CP042593">
    <property type="protein sequence ID" value="QED48632.1"/>
    <property type="molecule type" value="Genomic_DNA"/>
</dbReference>
<dbReference type="SUPFAM" id="SSF48452">
    <property type="entry name" value="TPR-like"/>
    <property type="match status" value="1"/>
</dbReference>
<feature type="transmembrane region" description="Helical" evidence="8">
    <location>
        <begin position="319"/>
        <end position="337"/>
    </location>
</feature>
<dbReference type="Gene3D" id="1.20.1540.10">
    <property type="entry name" value="Rhomboid-like"/>
    <property type="match status" value="1"/>
</dbReference>
<feature type="transmembrane region" description="Helical" evidence="8">
    <location>
        <begin position="267"/>
        <end position="285"/>
    </location>
</feature>
<organism evidence="10 11">
    <name type="scientific">Cytobacillus dafuensis</name>
    <name type="common">Bacillus dafuensis</name>
    <dbReference type="NCBI Taxonomy" id="1742359"/>
    <lineage>
        <taxon>Bacteria</taxon>
        <taxon>Bacillati</taxon>
        <taxon>Bacillota</taxon>
        <taxon>Bacilli</taxon>
        <taxon>Bacillales</taxon>
        <taxon>Bacillaceae</taxon>
        <taxon>Cytobacillus</taxon>
    </lineage>
</organism>
<dbReference type="GO" id="GO:0006508">
    <property type="term" value="P:proteolysis"/>
    <property type="evidence" value="ECO:0007669"/>
    <property type="project" value="UniProtKB-KW"/>
</dbReference>
<gene>
    <name evidence="10" type="ORF">FSZ17_16020</name>
</gene>
<keyword evidence="11" id="KW-1185">Reference proteome</keyword>
<comment type="subcellular location">
    <subcellularLocation>
        <location evidence="1">Membrane</location>
        <topology evidence="1">Multi-pass membrane protein</topology>
    </subcellularLocation>
</comment>
<evidence type="ECO:0000313" key="11">
    <source>
        <dbReference type="Proteomes" id="UP000321555"/>
    </source>
</evidence>
<keyword evidence="5 8" id="KW-1133">Transmembrane helix</keyword>
<feature type="transmembrane region" description="Helical" evidence="8">
    <location>
        <begin position="343"/>
        <end position="361"/>
    </location>
</feature>
<keyword evidence="4" id="KW-0378">Hydrolase</keyword>
<dbReference type="AlphaFoldDB" id="A0A5B8Z686"/>
<dbReference type="Pfam" id="PF14559">
    <property type="entry name" value="TPR_19"/>
    <property type="match status" value="1"/>
</dbReference>
<evidence type="ECO:0000313" key="10">
    <source>
        <dbReference type="EMBL" id="QED48632.1"/>
    </source>
</evidence>
<dbReference type="Gene3D" id="1.25.40.10">
    <property type="entry name" value="Tetratricopeptide repeat domain"/>
    <property type="match status" value="1"/>
</dbReference>
<name>A0A5B8Z686_CYTDA</name>
<evidence type="ECO:0000259" key="9">
    <source>
        <dbReference type="Pfam" id="PF01694"/>
    </source>
</evidence>
<dbReference type="Proteomes" id="UP000321555">
    <property type="component" value="Chromosome"/>
</dbReference>
<dbReference type="PANTHER" id="PTHR43731">
    <property type="entry name" value="RHOMBOID PROTEASE"/>
    <property type="match status" value="1"/>
</dbReference>
<dbReference type="InterPro" id="IPR022764">
    <property type="entry name" value="Peptidase_S54_rhomboid_dom"/>
</dbReference>
<feature type="transmembrane region" description="Helical" evidence="8">
    <location>
        <begin position="180"/>
        <end position="200"/>
    </location>
</feature>
<dbReference type="PROSITE" id="PS50293">
    <property type="entry name" value="TPR_REGION"/>
    <property type="match status" value="1"/>
</dbReference>
<sequence length="515" mass="59320">MKFQEEYVFWKLAHYFISVHEYRIVQLSEEHNELWLEKMENKEAQVIRLLRYNLDWSNWMQKDIELTAMNGERIRKQLLKGDMNVINLYVSSHPPVDEYAFRIEKPFVQQGNEKTKVKSIIFDRTHYGEGFHELGTIFKEAITFPIHDEGYTEQEVDSVKLAALSVASNRSKKEKSLFEYGKPFFTYMFIAIQIAMFLFLEWKGGSTDTSTLIKYGAKFNPLILEGEWWRFFTPIFLHIGLLHLFMNTLALYYLGTAVERIFGNIRFLFIYLTAGFCGSLASFIFSQNLSAGASGAIFGCFGALLYFGVIYPNLFFRTMGLNIMVVLGINLVFGFSMTGIDNAGHIGGLIGGFLATGIVHFPKQKKPWLQLLLLVITALTITGLLKFGFDEPERLLNEQSAIVMADSYLKSGEYEKVKNILHEYSNESSASADVYFLLSYAEIKTNDISKAKEHLHLAIKKRKDFHEAYYNLALIYLQEGNIEEAKKFAKQAVEIMPNQKEYKQLWERISEQTSS</sequence>
<evidence type="ECO:0000256" key="1">
    <source>
        <dbReference type="ARBA" id="ARBA00004141"/>
    </source>
</evidence>
<dbReference type="GO" id="GO:0016020">
    <property type="term" value="C:membrane"/>
    <property type="evidence" value="ECO:0007669"/>
    <property type="project" value="UniProtKB-SubCell"/>
</dbReference>
<keyword evidence="10" id="KW-0645">Protease</keyword>
<dbReference type="STRING" id="1742359.GCA_001439625_02368"/>
<evidence type="ECO:0000256" key="5">
    <source>
        <dbReference type="ARBA" id="ARBA00022989"/>
    </source>
</evidence>
<feature type="transmembrane region" description="Helical" evidence="8">
    <location>
        <begin position="368"/>
        <end position="389"/>
    </location>
</feature>
<protein>
    <submittedName>
        <fullName evidence="10">Rhomboid family intramembrane serine protease</fullName>
    </submittedName>
</protein>
<keyword evidence="6 8" id="KW-0472">Membrane</keyword>
<reference evidence="11" key="1">
    <citation type="submission" date="2019-08" db="EMBL/GenBank/DDBJ databases">
        <authorList>
            <person name="Zheng X."/>
        </authorList>
    </citation>
    <scope>NUCLEOTIDE SEQUENCE [LARGE SCALE GENOMIC DNA]</scope>
    <source>
        <strain evidence="11">FJAT-25496</strain>
    </source>
</reference>
<feature type="repeat" description="TPR" evidence="7">
    <location>
        <begin position="466"/>
        <end position="499"/>
    </location>
</feature>
<keyword evidence="7" id="KW-0802">TPR repeat</keyword>
<dbReference type="InterPro" id="IPR011990">
    <property type="entry name" value="TPR-like_helical_dom_sf"/>
</dbReference>
<dbReference type="PROSITE" id="PS50005">
    <property type="entry name" value="TPR"/>
    <property type="match status" value="1"/>
</dbReference>
<proteinExistence type="inferred from homology"/>
<dbReference type="OrthoDB" id="9813074at2"/>
<evidence type="ECO:0000256" key="3">
    <source>
        <dbReference type="ARBA" id="ARBA00022692"/>
    </source>
</evidence>
<dbReference type="PANTHER" id="PTHR43731:SF14">
    <property type="entry name" value="PRESENILIN-ASSOCIATED RHOMBOID-LIKE PROTEIN, MITOCHONDRIAL"/>
    <property type="match status" value="1"/>
</dbReference>
<dbReference type="KEGG" id="bda:FSZ17_16020"/>
<feature type="transmembrane region" description="Helical" evidence="8">
    <location>
        <begin position="235"/>
        <end position="255"/>
    </location>
</feature>
<dbReference type="InterPro" id="IPR035952">
    <property type="entry name" value="Rhomboid-like_sf"/>
</dbReference>
<feature type="transmembrane region" description="Helical" evidence="8">
    <location>
        <begin position="291"/>
        <end position="312"/>
    </location>
</feature>
<evidence type="ECO:0000256" key="7">
    <source>
        <dbReference type="PROSITE-ProRule" id="PRU00339"/>
    </source>
</evidence>
<dbReference type="Pfam" id="PF01694">
    <property type="entry name" value="Rhomboid"/>
    <property type="match status" value="1"/>
</dbReference>
<evidence type="ECO:0000256" key="2">
    <source>
        <dbReference type="ARBA" id="ARBA00009045"/>
    </source>
</evidence>
<evidence type="ECO:0000256" key="6">
    <source>
        <dbReference type="ARBA" id="ARBA00023136"/>
    </source>
</evidence>
<dbReference type="InterPro" id="IPR019734">
    <property type="entry name" value="TPR_rpt"/>
</dbReference>
<keyword evidence="3 8" id="KW-0812">Transmembrane</keyword>